<keyword evidence="8" id="KW-1185">Reference proteome</keyword>
<evidence type="ECO:0000256" key="3">
    <source>
        <dbReference type="PIRSR" id="PIRSR603782-1"/>
    </source>
</evidence>
<feature type="binding site" evidence="3">
    <location>
        <position position="161"/>
    </location>
    <ligand>
        <name>Cu cation</name>
        <dbReference type="ChEBI" id="CHEBI:23378"/>
    </ligand>
</feature>
<keyword evidence="2 3" id="KW-0186">Copper</keyword>
<dbReference type="Pfam" id="PF02630">
    <property type="entry name" value="SCO1-SenC"/>
    <property type="match status" value="1"/>
</dbReference>
<reference evidence="7 8" key="1">
    <citation type="submission" date="2018-05" db="EMBL/GenBank/DDBJ databases">
        <title>Flavobacterium sp. MEBiC07310.</title>
        <authorList>
            <person name="Baek K."/>
        </authorList>
    </citation>
    <scope>NUCLEOTIDE SEQUENCE [LARGE SCALE GENOMIC DNA]</scope>
    <source>
        <strain evidence="7 8">MEBiC07310</strain>
    </source>
</reference>
<evidence type="ECO:0000256" key="1">
    <source>
        <dbReference type="ARBA" id="ARBA00010996"/>
    </source>
</evidence>
<evidence type="ECO:0000259" key="6">
    <source>
        <dbReference type="PROSITE" id="PS51352"/>
    </source>
</evidence>
<name>A0A2U8QUX0_9FLAO</name>
<dbReference type="Gene3D" id="3.40.30.10">
    <property type="entry name" value="Glutaredoxin"/>
    <property type="match status" value="1"/>
</dbReference>
<evidence type="ECO:0000256" key="4">
    <source>
        <dbReference type="PIRSR" id="PIRSR603782-2"/>
    </source>
</evidence>
<evidence type="ECO:0000313" key="8">
    <source>
        <dbReference type="Proteomes" id="UP000245429"/>
    </source>
</evidence>
<dbReference type="GO" id="GO:0046872">
    <property type="term" value="F:metal ion binding"/>
    <property type="evidence" value="ECO:0007669"/>
    <property type="project" value="UniProtKB-KW"/>
</dbReference>
<feature type="disulfide bond" description="Redox-active" evidence="4">
    <location>
        <begin position="72"/>
        <end position="76"/>
    </location>
</feature>
<keyword evidence="3" id="KW-0479">Metal-binding</keyword>
<dbReference type="CDD" id="cd02968">
    <property type="entry name" value="SCO"/>
    <property type="match status" value="1"/>
</dbReference>
<dbReference type="InterPro" id="IPR013766">
    <property type="entry name" value="Thioredoxin_domain"/>
</dbReference>
<keyword evidence="5" id="KW-0472">Membrane</keyword>
<dbReference type="RefSeq" id="WP_109569354.1">
    <property type="nucleotide sequence ID" value="NZ_CP029463.1"/>
</dbReference>
<dbReference type="OrthoDB" id="9811998at2"/>
<protein>
    <submittedName>
        <fullName evidence="7">SCO family protein</fullName>
    </submittedName>
</protein>
<accession>A0A2U8QUX0</accession>
<feature type="binding site" evidence="3">
    <location>
        <position position="76"/>
    </location>
    <ligand>
        <name>Cu cation</name>
        <dbReference type="ChEBI" id="CHEBI:23378"/>
    </ligand>
</feature>
<dbReference type="PROSITE" id="PS51352">
    <property type="entry name" value="THIOREDOXIN_2"/>
    <property type="match status" value="1"/>
</dbReference>
<evidence type="ECO:0000256" key="5">
    <source>
        <dbReference type="SAM" id="Phobius"/>
    </source>
</evidence>
<dbReference type="PANTHER" id="PTHR12151">
    <property type="entry name" value="ELECTRON TRANSPORT PROTIN SCO1/SENC FAMILY MEMBER"/>
    <property type="match status" value="1"/>
</dbReference>
<dbReference type="SUPFAM" id="SSF52833">
    <property type="entry name" value="Thioredoxin-like"/>
    <property type="match status" value="1"/>
</dbReference>
<feature type="binding site" evidence="3">
    <location>
        <position position="72"/>
    </location>
    <ligand>
        <name>Cu cation</name>
        <dbReference type="ChEBI" id="CHEBI:23378"/>
    </ligand>
</feature>
<dbReference type="AlphaFoldDB" id="A0A2U8QUX0"/>
<organism evidence="7 8">
    <name type="scientific">Flavobacterium sediminis</name>
    <dbReference type="NCBI Taxonomy" id="2201181"/>
    <lineage>
        <taxon>Bacteria</taxon>
        <taxon>Pseudomonadati</taxon>
        <taxon>Bacteroidota</taxon>
        <taxon>Flavobacteriia</taxon>
        <taxon>Flavobacteriales</taxon>
        <taxon>Flavobacteriaceae</taxon>
        <taxon>Flavobacterium</taxon>
    </lineage>
</organism>
<proteinExistence type="inferred from homology"/>
<evidence type="ECO:0000313" key="7">
    <source>
        <dbReference type="EMBL" id="AWM13987.1"/>
    </source>
</evidence>
<keyword evidence="5" id="KW-1133">Transmembrane helix</keyword>
<keyword evidence="4" id="KW-1015">Disulfide bond</keyword>
<gene>
    <name evidence="7" type="ORF">DI487_09035</name>
</gene>
<dbReference type="InterPro" id="IPR036249">
    <property type="entry name" value="Thioredoxin-like_sf"/>
</dbReference>
<dbReference type="InterPro" id="IPR003782">
    <property type="entry name" value="SCO1/SenC"/>
</dbReference>
<comment type="similarity">
    <text evidence="1">Belongs to the SCO1/2 family.</text>
</comment>
<dbReference type="EMBL" id="CP029463">
    <property type="protein sequence ID" value="AWM13987.1"/>
    <property type="molecule type" value="Genomic_DNA"/>
</dbReference>
<keyword evidence="5" id="KW-0812">Transmembrane</keyword>
<dbReference type="KEGG" id="fse:DI487_09035"/>
<dbReference type="Proteomes" id="UP000245429">
    <property type="component" value="Chromosome"/>
</dbReference>
<evidence type="ECO:0000256" key="2">
    <source>
        <dbReference type="ARBA" id="ARBA00023008"/>
    </source>
</evidence>
<dbReference type="PANTHER" id="PTHR12151:SF25">
    <property type="entry name" value="LINALOOL DEHYDRATASE_ISOMERASE DOMAIN-CONTAINING PROTEIN"/>
    <property type="match status" value="1"/>
</dbReference>
<feature type="domain" description="Thioredoxin" evidence="6">
    <location>
        <begin position="34"/>
        <end position="208"/>
    </location>
</feature>
<feature type="transmembrane region" description="Helical" evidence="5">
    <location>
        <begin position="6"/>
        <end position="21"/>
    </location>
</feature>
<sequence length="209" mass="23826">MKNKSYIGISFIVLIFGIWTVKEIRARYFKPSDLVEIGSAPRFELTNQEGQKVTDKDYLGKVYVLEFFFSTCPTICPKMNQNMLKIQDEFMDKNDFGIVSITINPENDTPQVLKEHAEILGVKHANWNFLTGDQKYIYDLANKGFNLYAAENNNATGGFEHSGMFALIDKKGNIRCRKDQFGNPILYYDGIEPEGVAAITEDIKKLLNE</sequence>